<feature type="region of interest" description="Disordered" evidence="1">
    <location>
        <begin position="377"/>
        <end position="404"/>
    </location>
</feature>
<dbReference type="EMBL" id="KZ084101">
    <property type="protein sequence ID" value="OSD03210.1"/>
    <property type="molecule type" value="Genomic_DNA"/>
</dbReference>
<feature type="compositionally biased region" description="Low complexity" evidence="1">
    <location>
        <begin position="72"/>
        <end position="86"/>
    </location>
</feature>
<evidence type="ECO:0000256" key="1">
    <source>
        <dbReference type="SAM" id="MobiDB-lite"/>
    </source>
</evidence>
<feature type="region of interest" description="Disordered" evidence="1">
    <location>
        <begin position="148"/>
        <end position="323"/>
    </location>
</feature>
<sequence>MSPHAIHDRTLFASTALVTDFSVPAPDGLYPLRRPDAASPSPIIAEPPTPTSTVTMRRQNASSSSSEDDILPTPSISRSPQRSSSRTYKWVEDQQQQLGATTQPSEPEALPGARCHPYLAYPQLSAASLVKGSNKDTIRTVESYVFVDDDHERVAQPTERVPRGRDASVTQPASRSETPSTPRKSFRASQGIFHSGSPLRSLHLTFTSRRPSAPASSASLARPHSPASSTTSTFRRNPAASHSRGSSLSTVNALHQRSARTESPELSTSPPKTTAWKFKRPSVAGHFSPMPENDSAEQIPPPRPSTSSSVTHSGSSTVYTRTSSDAPRKMYFGSIRSHSSTTIFSASPSLWSLPTDASHINDPPESEKVIARDRLQSASEGSPIPWKPSPSTVPHMGSVTSLLTSPRSRSKKRKLIISGIPPDDERRFEGVRKWCESFGELNSITRAPNGDLHIDFRKAEVADTVCRLNARVYIAGVGSVCLSWFTGKRP</sequence>
<organism evidence="2 3">
    <name type="scientific">Trametes coccinea (strain BRFM310)</name>
    <name type="common">Pycnoporus coccineus</name>
    <dbReference type="NCBI Taxonomy" id="1353009"/>
    <lineage>
        <taxon>Eukaryota</taxon>
        <taxon>Fungi</taxon>
        <taxon>Dikarya</taxon>
        <taxon>Basidiomycota</taxon>
        <taxon>Agaricomycotina</taxon>
        <taxon>Agaricomycetes</taxon>
        <taxon>Polyporales</taxon>
        <taxon>Polyporaceae</taxon>
        <taxon>Trametes</taxon>
    </lineage>
</organism>
<gene>
    <name evidence="2" type="ORF">PYCCODRAFT_1467075</name>
</gene>
<feature type="compositionally biased region" description="Basic and acidic residues" evidence="1">
    <location>
        <begin position="148"/>
        <end position="166"/>
    </location>
</feature>
<feature type="compositionally biased region" description="Low complexity" evidence="1">
    <location>
        <begin position="208"/>
        <end position="229"/>
    </location>
</feature>
<dbReference type="AlphaFoldDB" id="A0A1Y2IQ03"/>
<protein>
    <recommendedName>
        <fullName evidence="4">RRM domain-containing protein</fullName>
    </recommendedName>
</protein>
<name>A0A1Y2IQ03_TRAC3</name>
<dbReference type="OrthoDB" id="3071736at2759"/>
<feature type="compositionally biased region" description="Polar residues" evidence="1">
    <location>
        <begin position="168"/>
        <end position="183"/>
    </location>
</feature>
<feature type="compositionally biased region" description="Polar residues" evidence="1">
    <location>
        <begin position="243"/>
        <end position="255"/>
    </location>
</feature>
<keyword evidence="3" id="KW-1185">Reference proteome</keyword>
<feature type="compositionally biased region" description="Low complexity" evidence="1">
    <location>
        <begin position="305"/>
        <end position="320"/>
    </location>
</feature>
<dbReference type="STRING" id="1353009.A0A1Y2IQ03"/>
<accession>A0A1Y2IQ03</accession>
<evidence type="ECO:0000313" key="3">
    <source>
        <dbReference type="Proteomes" id="UP000193067"/>
    </source>
</evidence>
<evidence type="ECO:0000313" key="2">
    <source>
        <dbReference type="EMBL" id="OSD03210.1"/>
    </source>
</evidence>
<dbReference type="Proteomes" id="UP000193067">
    <property type="component" value="Unassembled WGS sequence"/>
</dbReference>
<feature type="compositionally biased region" description="Polar residues" evidence="1">
    <location>
        <begin position="93"/>
        <end position="105"/>
    </location>
</feature>
<evidence type="ECO:0008006" key="4">
    <source>
        <dbReference type="Google" id="ProtNLM"/>
    </source>
</evidence>
<feature type="region of interest" description="Disordered" evidence="1">
    <location>
        <begin position="23"/>
        <end position="114"/>
    </location>
</feature>
<reference evidence="2 3" key="1">
    <citation type="journal article" date="2015" name="Biotechnol. Biofuels">
        <title>Enhanced degradation of softwood versus hardwood by the white-rot fungus Pycnoporus coccineus.</title>
        <authorList>
            <person name="Couturier M."/>
            <person name="Navarro D."/>
            <person name="Chevret D."/>
            <person name="Henrissat B."/>
            <person name="Piumi F."/>
            <person name="Ruiz-Duenas F.J."/>
            <person name="Martinez A.T."/>
            <person name="Grigoriev I.V."/>
            <person name="Riley R."/>
            <person name="Lipzen A."/>
            <person name="Berrin J.G."/>
            <person name="Master E.R."/>
            <person name="Rosso M.N."/>
        </authorList>
    </citation>
    <scope>NUCLEOTIDE SEQUENCE [LARGE SCALE GENOMIC DNA]</scope>
    <source>
        <strain evidence="2 3">BRFM310</strain>
    </source>
</reference>
<proteinExistence type="predicted"/>
<feature type="compositionally biased region" description="Polar residues" evidence="1">
    <location>
        <begin position="54"/>
        <end position="65"/>
    </location>
</feature>